<dbReference type="RefSeq" id="WP_170201758.1">
    <property type="nucleotide sequence ID" value="NZ_RJKE01000001.1"/>
</dbReference>
<evidence type="ECO:0000313" key="3">
    <source>
        <dbReference type="EMBL" id="ROO90507.1"/>
    </source>
</evidence>
<dbReference type="InterPro" id="IPR050267">
    <property type="entry name" value="Anti-sigma-factor_SerPK"/>
</dbReference>
<dbReference type="GO" id="GO:0004674">
    <property type="term" value="F:protein serine/threonine kinase activity"/>
    <property type="evidence" value="ECO:0007669"/>
    <property type="project" value="UniProtKB-KW"/>
</dbReference>
<name>A0A3N1DAG1_9ACTN</name>
<organism evidence="3 4">
    <name type="scientific">Actinocorallia herbida</name>
    <dbReference type="NCBI Taxonomy" id="58109"/>
    <lineage>
        <taxon>Bacteria</taxon>
        <taxon>Bacillati</taxon>
        <taxon>Actinomycetota</taxon>
        <taxon>Actinomycetes</taxon>
        <taxon>Streptosporangiales</taxon>
        <taxon>Thermomonosporaceae</taxon>
        <taxon>Actinocorallia</taxon>
    </lineage>
</organism>
<sequence>MLCVDSPEKWIRATGPLSWRRTFVGARDQVPRARAFVESLFLGTRREDDAGLIVTELVNNVVLHTRSREPGGWFGVEVVIDELAWLTVTDQGGADRPQIRPQAPVAEVDLDDLGQTGRGLFIVSELATSLDIQGCPVRGHTVRAVLDLQARRCE</sequence>
<evidence type="ECO:0000313" key="4">
    <source>
        <dbReference type="Proteomes" id="UP000272400"/>
    </source>
</evidence>
<dbReference type="Pfam" id="PF13581">
    <property type="entry name" value="HATPase_c_2"/>
    <property type="match status" value="1"/>
</dbReference>
<dbReference type="Gene3D" id="3.30.565.10">
    <property type="entry name" value="Histidine kinase-like ATPase, C-terminal domain"/>
    <property type="match status" value="1"/>
</dbReference>
<dbReference type="Proteomes" id="UP000272400">
    <property type="component" value="Unassembled WGS sequence"/>
</dbReference>
<dbReference type="PANTHER" id="PTHR35526:SF3">
    <property type="entry name" value="ANTI-SIGMA-F FACTOR RSBW"/>
    <property type="match status" value="1"/>
</dbReference>
<protein>
    <submittedName>
        <fullName evidence="3">Histidine kinase-like protein</fullName>
    </submittedName>
</protein>
<reference evidence="3 4" key="1">
    <citation type="submission" date="2018-11" db="EMBL/GenBank/DDBJ databases">
        <title>Sequencing the genomes of 1000 actinobacteria strains.</title>
        <authorList>
            <person name="Klenk H.-P."/>
        </authorList>
    </citation>
    <scope>NUCLEOTIDE SEQUENCE [LARGE SCALE GENOMIC DNA]</scope>
    <source>
        <strain evidence="3 4">DSM 44254</strain>
    </source>
</reference>
<dbReference type="SUPFAM" id="SSF55874">
    <property type="entry name" value="ATPase domain of HSP90 chaperone/DNA topoisomerase II/histidine kinase"/>
    <property type="match status" value="1"/>
</dbReference>
<evidence type="ECO:0000259" key="2">
    <source>
        <dbReference type="Pfam" id="PF13581"/>
    </source>
</evidence>
<proteinExistence type="predicted"/>
<dbReference type="EMBL" id="RJKE01000001">
    <property type="protein sequence ID" value="ROO90507.1"/>
    <property type="molecule type" value="Genomic_DNA"/>
</dbReference>
<gene>
    <name evidence="3" type="ORF">EDD29_8236</name>
</gene>
<keyword evidence="4" id="KW-1185">Reference proteome</keyword>
<evidence type="ECO:0000256" key="1">
    <source>
        <dbReference type="ARBA" id="ARBA00022527"/>
    </source>
</evidence>
<keyword evidence="1" id="KW-0723">Serine/threonine-protein kinase</keyword>
<feature type="domain" description="Histidine kinase/HSP90-like ATPase" evidence="2">
    <location>
        <begin position="28"/>
        <end position="144"/>
    </location>
</feature>
<keyword evidence="3" id="KW-0808">Transferase</keyword>
<dbReference type="InterPro" id="IPR003594">
    <property type="entry name" value="HATPase_dom"/>
</dbReference>
<dbReference type="InterPro" id="IPR036890">
    <property type="entry name" value="HATPase_C_sf"/>
</dbReference>
<accession>A0A3N1DAG1</accession>
<keyword evidence="3" id="KW-0418">Kinase</keyword>
<dbReference type="AlphaFoldDB" id="A0A3N1DAG1"/>
<comment type="caution">
    <text evidence="3">The sequence shown here is derived from an EMBL/GenBank/DDBJ whole genome shotgun (WGS) entry which is preliminary data.</text>
</comment>
<dbReference type="PANTHER" id="PTHR35526">
    <property type="entry name" value="ANTI-SIGMA-F FACTOR RSBW-RELATED"/>
    <property type="match status" value="1"/>
</dbReference>
<dbReference type="CDD" id="cd16936">
    <property type="entry name" value="HATPase_RsbW-like"/>
    <property type="match status" value="1"/>
</dbReference>